<dbReference type="Gene3D" id="3.40.50.450">
    <property type="match status" value="1"/>
</dbReference>
<dbReference type="InterPro" id="IPR041164">
    <property type="entry name" value="LDcluster4"/>
</dbReference>
<dbReference type="AlphaFoldDB" id="A0A0S6W9K5"/>
<dbReference type="HOGENOM" id="CLU_064453_0_0_0"/>
<dbReference type="eggNOG" id="COG1611">
    <property type="taxonomic scope" value="Bacteria"/>
</dbReference>
<dbReference type="GO" id="GO:0005829">
    <property type="term" value="C:cytosol"/>
    <property type="evidence" value="ECO:0007669"/>
    <property type="project" value="TreeGrafter"/>
</dbReference>
<dbReference type="PANTHER" id="PTHR43393">
    <property type="entry name" value="CYTOKININ RIBOSIDE 5'-MONOPHOSPHATE PHOSPHORIBOHYDROLASE"/>
    <property type="match status" value="1"/>
</dbReference>
<accession>A0A0S6W9K5</accession>
<dbReference type="Proteomes" id="UP000030661">
    <property type="component" value="Unassembled WGS sequence"/>
</dbReference>
<dbReference type="EMBL" id="DF820463">
    <property type="protein sequence ID" value="GAK55131.1"/>
    <property type="molecule type" value="Genomic_DNA"/>
</dbReference>
<gene>
    <name evidence="1" type="ORF">U27_01962</name>
</gene>
<evidence type="ECO:0000313" key="2">
    <source>
        <dbReference type="Proteomes" id="UP000030661"/>
    </source>
</evidence>
<reference evidence="1" key="1">
    <citation type="journal article" date="2015" name="PeerJ">
        <title>First genomic representation of candidate bacterial phylum KSB3 points to enhanced environmental sensing as a trigger of wastewater bulking.</title>
        <authorList>
            <person name="Sekiguchi Y."/>
            <person name="Ohashi A."/>
            <person name="Parks D.H."/>
            <person name="Yamauchi T."/>
            <person name="Tyson G.W."/>
            <person name="Hugenholtz P."/>
        </authorList>
    </citation>
    <scope>NUCLEOTIDE SEQUENCE [LARGE SCALE GENOMIC DNA]</scope>
</reference>
<sequence length="381" mass="43854">MNYSHCYSEVITEIESITQLLEYQYSLSKKAIQGLDLRRLHIDWEKVNLQDTIFLGCAFASLEDEFTVRRRGAYIFPQLEGLPYNPYRSKLYTWQELMQGYDPEEDQSLDFQIYDHFVCNGRYNPNIREALAQRIHDHAIDDALRDFLQFDEEGMSQKRGVGFMGGHSIPRTDTYYTKVARTARLLAREGYLVISGGGPGIMEAANLGAYMAEYSNQELDDAIRILAHAPTYKHPEHFRQARTVLEKYPTGTENLAIPTWFYGHEPTNLFASHIAKYFSNSIREDGLLAISLYGVIYAPGSAGTTQEIFMDATQNHYGSFGYYSPMVFLGRKRYLKDTFLFPILQQLAWGRMYADMLFVTDSPEKIVEFIKQHPPVKVIPV</sequence>
<protein>
    <submittedName>
        <fullName evidence="1">Conserved uncharacterized protein</fullName>
    </submittedName>
</protein>
<dbReference type="Pfam" id="PF18306">
    <property type="entry name" value="LDcluster4"/>
    <property type="match status" value="1"/>
</dbReference>
<proteinExistence type="predicted"/>
<organism evidence="1">
    <name type="scientific">Vecturithrix granuli</name>
    <dbReference type="NCBI Taxonomy" id="1499967"/>
    <lineage>
        <taxon>Bacteria</taxon>
        <taxon>Candidatus Moduliflexota</taxon>
        <taxon>Candidatus Vecturitrichia</taxon>
        <taxon>Candidatus Vecturitrichales</taxon>
        <taxon>Candidatus Vecturitrichaceae</taxon>
        <taxon>Candidatus Vecturithrix</taxon>
    </lineage>
</organism>
<evidence type="ECO:0000313" key="1">
    <source>
        <dbReference type="EMBL" id="GAK55131.1"/>
    </source>
</evidence>
<keyword evidence="2" id="KW-1185">Reference proteome</keyword>
<name>A0A0S6W9K5_VECG1</name>
<dbReference type="STRING" id="1499967.U27_01962"/>
<dbReference type="InterPro" id="IPR052341">
    <property type="entry name" value="LOG_family_nucleotidases"/>
</dbReference>
<dbReference type="SUPFAM" id="SSF102405">
    <property type="entry name" value="MCP/YpsA-like"/>
    <property type="match status" value="1"/>
</dbReference>
<dbReference type="PANTHER" id="PTHR43393:SF3">
    <property type="entry name" value="LYSINE DECARBOXYLASE-LIKE PROTEIN"/>
    <property type="match status" value="1"/>
</dbReference>